<comment type="caution">
    <text evidence="4">The sequence shown here is derived from an EMBL/GenBank/DDBJ whole genome shotgun (WGS) entry which is preliminary data.</text>
</comment>
<name>A0A1Y2BYI0_9FUNG</name>
<evidence type="ECO:0000313" key="4">
    <source>
        <dbReference type="EMBL" id="ORY39811.1"/>
    </source>
</evidence>
<evidence type="ECO:0000256" key="1">
    <source>
        <dbReference type="ARBA" id="ARBA00004123"/>
    </source>
</evidence>
<sequence length="253" mass="28549">MDSDSDAPVTPTGLDKPYNPHSNRGRKRTDAEAPSKRSGQMREAQRAHRERKKMYLLDLEAKAKELDLVKAKLELAELKLASLGSSPSPSSHSICSNPSCAQRIAHLENMVSQLQYEAQSWSLLQNPSNHYQQQNQQLPLHLPPNQITLLDDLLNNNSMIASEILFGPVDVTPFHNLKSLDSLKDTHVPDTLVELTLAHTKITQTSQLKLMFFKIIQALNDMFDNCSILDRVKAAEFVAIFLERNPNHFVELF</sequence>
<organism evidence="4 5">
    <name type="scientific">Rhizoclosmatium globosum</name>
    <dbReference type="NCBI Taxonomy" id="329046"/>
    <lineage>
        <taxon>Eukaryota</taxon>
        <taxon>Fungi</taxon>
        <taxon>Fungi incertae sedis</taxon>
        <taxon>Chytridiomycota</taxon>
        <taxon>Chytridiomycota incertae sedis</taxon>
        <taxon>Chytridiomycetes</taxon>
        <taxon>Chytridiales</taxon>
        <taxon>Chytriomycetaceae</taxon>
        <taxon>Rhizoclosmatium</taxon>
    </lineage>
</organism>
<evidence type="ECO:0000256" key="2">
    <source>
        <dbReference type="ARBA" id="ARBA00023242"/>
    </source>
</evidence>
<proteinExistence type="predicted"/>
<keyword evidence="5" id="KW-1185">Reference proteome</keyword>
<dbReference type="GO" id="GO:0001228">
    <property type="term" value="F:DNA-binding transcription activator activity, RNA polymerase II-specific"/>
    <property type="evidence" value="ECO:0007669"/>
    <property type="project" value="TreeGrafter"/>
</dbReference>
<dbReference type="OrthoDB" id="2174366at2759"/>
<dbReference type="GO" id="GO:0090575">
    <property type="term" value="C:RNA polymerase II transcription regulator complex"/>
    <property type="evidence" value="ECO:0007669"/>
    <property type="project" value="TreeGrafter"/>
</dbReference>
<dbReference type="Proteomes" id="UP000193642">
    <property type="component" value="Unassembled WGS sequence"/>
</dbReference>
<dbReference type="PANTHER" id="PTHR40621">
    <property type="entry name" value="TRANSCRIPTION FACTOR KAPC-RELATED"/>
    <property type="match status" value="1"/>
</dbReference>
<dbReference type="Gene3D" id="1.20.5.170">
    <property type="match status" value="1"/>
</dbReference>
<dbReference type="EMBL" id="MCGO01000037">
    <property type="protein sequence ID" value="ORY39811.1"/>
    <property type="molecule type" value="Genomic_DNA"/>
</dbReference>
<dbReference type="GO" id="GO:0000976">
    <property type="term" value="F:transcription cis-regulatory region binding"/>
    <property type="evidence" value="ECO:0007669"/>
    <property type="project" value="InterPro"/>
</dbReference>
<evidence type="ECO:0000256" key="3">
    <source>
        <dbReference type="SAM" id="MobiDB-lite"/>
    </source>
</evidence>
<reference evidence="4 5" key="1">
    <citation type="submission" date="2016-07" db="EMBL/GenBank/DDBJ databases">
        <title>Pervasive Adenine N6-methylation of Active Genes in Fungi.</title>
        <authorList>
            <consortium name="DOE Joint Genome Institute"/>
            <person name="Mondo S.J."/>
            <person name="Dannebaum R.O."/>
            <person name="Kuo R.C."/>
            <person name="Labutti K."/>
            <person name="Haridas S."/>
            <person name="Kuo A."/>
            <person name="Salamov A."/>
            <person name="Ahrendt S.R."/>
            <person name="Lipzen A."/>
            <person name="Sullivan W."/>
            <person name="Andreopoulos W.B."/>
            <person name="Clum A."/>
            <person name="Lindquist E."/>
            <person name="Daum C."/>
            <person name="Ramamoorthy G.K."/>
            <person name="Gryganskyi A."/>
            <person name="Culley D."/>
            <person name="Magnuson J.K."/>
            <person name="James T.Y."/>
            <person name="O'Malley M.A."/>
            <person name="Stajich J.E."/>
            <person name="Spatafora J.W."/>
            <person name="Visel A."/>
            <person name="Grigoriev I.V."/>
        </authorList>
    </citation>
    <scope>NUCLEOTIDE SEQUENCE [LARGE SCALE GENOMIC DNA]</scope>
    <source>
        <strain evidence="4 5">JEL800</strain>
    </source>
</reference>
<dbReference type="InterPro" id="IPR046347">
    <property type="entry name" value="bZIP_sf"/>
</dbReference>
<comment type="subcellular location">
    <subcellularLocation>
        <location evidence="1">Nucleus</location>
    </subcellularLocation>
</comment>
<gene>
    <name evidence="4" type="ORF">BCR33DRAFT_740527</name>
</gene>
<protein>
    <recommendedName>
        <fullName evidence="6">BZIP domain-containing protein</fullName>
    </recommendedName>
</protein>
<dbReference type="PANTHER" id="PTHR40621:SF6">
    <property type="entry name" value="AP-1-LIKE TRANSCRIPTION FACTOR YAP1-RELATED"/>
    <property type="match status" value="1"/>
</dbReference>
<dbReference type="AlphaFoldDB" id="A0A1Y2BYI0"/>
<feature type="region of interest" description="Disordered" evidence="3">
    <location>
        <begin position="1"/>
        <end position="49"/>
    </location>
</feature>
<accession>A0A1Y2BYI0</accession>
<dbReference type="CDD" id="cd14688">
    <property type="entry name" value="bZIP_YAP"/>
    <property type="match status" value="1"/>
</dbReference>
<evidence type="ECO:0008006" key="6">
    <source>
        <dbReference type="Google" id="ProtNLM"/>
    </source>
</evidence>
<evidence type="ECO:0000313" key="5">
    <source>
        <dbReference type="Proteomes" id="UP000193642"/>
    </source>
</evidence>
<keyword evidence="2" id="KW-0539">Nucleus</keyword>
<dbReference type="SUPFAM" id="SSF57959">
    <property type="entry name" value="Leucine zipper domain"/>
    <property type="match status" value="1"/>
</dbReference>
<dbReference type="InterPro" id="IPR050936">
    <property type="entry name" value="AP-1-like"/>
</dbReference>